<dbReference type="PANTHER" id="PTHR47723:SF19">
    <property type="entry name" value="POLYNUCLEOTIDYL TRANSFERASE, RIBONUCLEASE H-LIKE SUPERFAMILY PROTEIN"/>
    <property type="match status" value="1"/>
</dbReference>
<dbReference type="InterPro" id="IPR053151">
    <property type="entry name" value="RNase_H-like"/>
</dbReference>
<dbReference type="PANTHER" id="PTHR47723">
    <property type="entry name" value="OS05G0353850 PROTEIN"/>
    <property type="match status" value="1"/>
</dbReference>
<dbReference type="EMBL" id="JASCZI010121325">
    <property type="protein sequence ID" value="MED6161223.1"/>
    <property type="molecule type" value="Genomic_DNA"/>
</dbReference>
<accession>A0ABU6UNL7</accession>
<dbReference type="InterPro" id="IPR044730">
    <property type="entry name" value="RNase_H-like_dom_plant"/>
</dbReference>
<sequence>MDWIKGCLGTISSCTVLRAKLFAIWRGLILALDCGYRDVVCETDSLDAFLAAQPQANPCQAADADLIEKIHEVLARNWNAQVVLIQRIANITADFLAKHAVERNIEHMELLQPLNRLE</sequence>
<name>A0ABU6UNL7_9FABA</name>
<keyword evidence="1" id="KW-0732">Signal</keyword>
<proteinExistence type="predicted"/>
<dbReference type="Pfam" id="PF13456">
    <property type="entry name" value="RVT_3"/>
    <property type="match status" value="1"/>
</dbReference>
<comment type="caution">
    <text evidence="3">The sequence shown here is derived from an EMBL/GenBank/DDBJ whole genome shotgun (WGS) entry which is preliminary data.</text>
</comment>
<dbReference type="InterPro" id="IPR012337">
    <property type="entry name" value="RNaseH-like_sf"/>
</dbReference>
<dbReference type="InterPro" id="IPR036397">
    <property type="entry name" value="RNaseH_sf"/>
</dbReference>
<gene>
    <name evidence="3" type="ORF">PIB30_058685</name>
</gene>
<keyword evidence="4" id="KW-1185">Reference proteome</keyword>
<protein>
    <recommendedName>
        <fullName evidence="2">RNase H type-1 domain-containing protein</fullName>
    </recommendedName>
</protein>
<organism evidence="3 4">
    <name type="scientific">Stylosanthes scabra</name>
    <dbReference type="NCBI Taxonomy" id="79078"/>
    <lineage>
        <taxon>Eukaryota</taxon>
        <taxon>Viridiplantae</taxon>
        <taxon>Streptophyta</taxon>
        <taxon>Embryophyta</taxon>
        <taxon>Tracheophyta</taxon>
        <taxon>Spermatophyta</taxon>
        <taxon>Magnoliopsida</taxon>
        <taxon>eudicotyledons</taxon>
        <taxon>Gunneridae</taxon>
        <taxon>Pentapetalae</taxon>
        <taxon>rosids</taxon>
        <taxon>fabids</taxon>
        <taxon>Fabales</taxon>
        <taxon>Fabaceae</taxon>
        <taxon>Papilionoideae</taxon>
        <taxon>50 kb inversion clade</taxon>
        <taxon>dalbergioids sensu lato</taxon>
        <taxon>Dalbergieae</taxon>
        <taxon>Pterocarpus clade</taxon>
        <taxon>Stylosanthes</taxon>
    </lineage>
</organism>
<dbReference type="SUPFAM" id="SSF53098">
    <property type="entry name" value="Ribonuclease H-like"/>
    <property type="match status" value="1"/>
</dbReference>
<feature type="chain" id="PRO_5045293498" description="RNase H type-1 domain-containing protein" evidence="1">
    <location>
        <begin position="32"/>
        <end position="118"/>
    </location>
</feature>
<evidence type="ECO:0000313" key="3">
    <source>
        <dbReference type="EMBL" id="MED6161223.1"/>
    </source>
</evidence>
<dbReference type="InterPro" id="IPR002156">
    <property type="entry name" value="RNaseH_domain"/>
</dbReference>
<evidence type="ECO:0000256" key="1">
    <source>
        <dbReference type="SAM" id="SignalP"/>
    </source>
</evidence>
<evidence type="ECO:0000313" key="4">
    <source>
        <dbReference type="Proteomes" id="UP001341840"/>
    </source>
</evidence>
<dbReference type="CDD" id="cd06222">
    <property type="entry name" value="RNase_H_like"/>
    <property type="match status" value="1"/>
</dbReference>
<feature type="domain" description="RNase H type-1" evidence="2">
    <location>
        <begin position="13"/>
        <end position="100"/>
    </location>
</feature>
<feature type="signal peptide" evidence="1">
    <location>
        <begin position="1"/>
        <end position="31"/>
    </location>
</feature>
<evidence type="ECO:0000259" key="2">
    <source>
        <dbReference type="Pfam" id="PF13456"/>
    </source>
</evidence>
<dbReference type="Proteomes" id="UP001341840">
    <property type="component" value="Unassembled WGS sequence"/>
</dbReference>
<reference evidence="3 4" key="1">
    <citation type="journal article" date="2023" name="Plants (Basel)">
        <title>Bridging the Gap: Combining Genomics and Transcriptomics Approaches to Understand Stylosanthes scabra, an Orphan Legume from the Brazilian Caatinga.</title>
        <authorList>
            <person name="Ferreira-Neto J.R.C."/>
            <person name="da Silva M.D."/>
            <person name="Binneck E."/>
            <person name="de Melo N.F."/>
            <person name="da Silva R.H."/>
            <person name="de Melo A.L.T.M."/>
            <person name="Pandolfi V."/>
            <person name="Bustamante F.O."/>
            <person name="Brasileiro-Vidal A.C."/>
            <person name="Benko-Iseppon A.M."/>
        </authorList>
    </citation>
    <scope>NUCLEOTIDE SEQUENCE [LARGE SCALE GENOMIC DNA]</scope>
    <source>
        <tissue evidence="3">Leaves</tissue>
    </source>
</reference>
<dbReference type="Gene3D" id="3.30.420.10">
    <property type="entry name" value="Ribonuclease H-like superfamily/Ribonuclease H"/>
    <property type="match status" value="1"/>
</dbReference>